<dbReference type="HOGENOM" id="CLU_027602_2_0_1"/>
<dbReference type="GeneID" id="20206303"/>
<dbReference type="CTD" id="20206303"/>
<feature type="region of interest" description="Disordered" evidence="1">
    <location>
        <begin position="143"/>
        <end position="163"/>
    </location>
</feature>
<dbReference type="Proteomes" id="UP000015101">
    <property type="component" value="Unassembled WGS sequence"/>
</dbReference>
<dbReference type="OMA" id="FEISMVW"/>
<evidence type="ECO:0000256" key="1">
    <source>
        <dbReference type="SAM" id="MobiDB-lite"/>
    </source>
</evidence>
<dbReference type="AlphaFoldDB" id="T1FBV4"/>
<dbReference type="STRING" id="6412.T1FBV4"/>
<dbReference type="EMBL" id="KB097269">
    <property type="protein sequence ID" value="ESN97900.1"/>
    <property type="molecule type" value="Genomic_DNA"/>
</dbReference>
<dbReference type="PANTHER" id="PTHR46114">
    <property type="entry name" value="APPLE DOMAIN-CONTAINING PROTEIN"/>
    <property type="match status" value="1"/>
</dbReference>
<dbReference type="InParanoid" id="T1FBV4"/>
<dbReference type="OrthoDB" id="6147016at2759"/>
<dbReference type="eggNOG" id="ENOG502QV3V">
    <property type="taxonomic scope" value="Eukaryota"/>
</dbReference>
<evidence type="ECO:0000313" key="3">
    <source>
        <dbReference type="EnsemblMetazoa" id="HelroP177552"/>
    </source>
</evidence>
<accession>T1FBV4</accession>
<dbReference type="KEGG" id="hro:HELRODRAFT_177552"/>
<sequence>MASKSRSCKNKPDVFCYICGEYTLVHNRNQVTCFIKRAYHAYFGIKLGDQDKDWAPHMVCKACTVYLRQWTKGKKTCLKFEISMVWREQRNHDTDCYFCSIDLTGINRKNRSSLEYPDLQSARRPVAHCDDIPVPVFHKLQDISDDESSSDEDQETEEEWPVVDDETPQLFSQQELNDLIEKKNLLSGCARITLYRNKHQEYLQFFSEVQDLVYCTDIAQLLHHLGVPQYKPEDWRLFIDSSKRSLKCVLLHNGNQFASVPLAHSTKLKEKYEAVKYVLEMIRYDQHKWVICVDLKMVNFLLGQQSGFTKYPCFLCMWDSRDTAHHYTKKDWPVREELVPCRANNVINSPLVDRDRILFPPLHIKLGLIKQFTKALDKEGGCFNYMCQTFPGVTIVKLKAGIFDGPQIRRLIRDPEFEKSMNKVEQEAWNAFVLAVKNFLGNNKARNYAELVNNMVTAFKKLGCNMSIKLHYLFSHMDRFPENLGSMSDEQGERFHQEMKEMETRYQGRWNAVMMADYCWTLKRDIPDAEHSRVSNKRKFQP</sequence>
<reference evidence="2 4" key="2">
    <citation type="journal article" date="2013" name="Nature">
        <title>Insights into bilaterian evolution from three spiralian genomes.</title>
        <authorList>
            <person name="Simakov O."/>
            <person name="Marletaz F."/>
            <person name="Cho S.J."/>
            <person name="Edsinger-Gonzales E."/>
            <person name="Havlak P."/>
            <person name="Hellsten U."/>
            <person name="Kuo D.H."/>
            <person name="Larsson T."/>
            <person name="Lv J."/>
            <person name="Arendt D."/>
            <person name="Savage R."/>
            <person name="Osoegawa K."/>
            <person name="de Jong P."/>
            <person name="Grimwood J."/>
            <person name="Chapman J.A."/>
            <person name="Shapiro H."/>
            <person name="Aerts A."/>
            <person name="Otillar R.P."/>
            <person name="Terry A.Y."/>
            <person name="Boore J.L."/>
            <person name="Grigoriev I.V."/>
            <person name="Lindberg D.R."/>
            <person name="Seaver E.C."/>
            <person name="Weisblat D.A."/>
            <person name="Putnam N.H."/>
            <person name="Rokhsar D.S."/>
        </authorList>
    </citation>
    <scope>NUCLEOTIDE SEQUENCE</scope>
</reference>
<reference evidence="3" key="3">
    <citation type="submission" date="2015-06" db="UniProtKB">
        <authorList>
            <consortium name="EnsemblMetazoa"/>
        </authorList>
    </citation>
    <scope>IDENTIFICATION</scope>
</reference>
<reference evidence="4" key="1">
    <citation type="submission" date="2012-12" db="EMBL/GenBank/DDBJ databases">
        <authorList>
            <person name="Hellsten U."/>
            <person name="Grimwood J."/>
            <person name="Chapman J.A."/>
            <person name="Shapiro H."/>
            <person name="Aerts A."/>
            <person name="Otillar R.P."/>
            <person name="Terry A.Y."/>
            <person name="Boore J.L."/>
            <person name="Simakov O."/>
            <person name="Marletaz F."/>
            <person name="Cho S.-J."/>
            <person name="Edsinger-Gonzales E."/>
            <person name="Havlak P."/>
            <person name="Kuo D.-H."/>
            <person name="Larsson T."/>
            <person name="Lv J."/>
            <person name="Arendt D."/>
            <person name="Savage R."/>
            <person name="Osoegawa K."/>
            <person name="de Jong P."/>
            <person name="Lindberg D.R."/>
            <person name="Seaver E.C."/>
            <person name="Weisblat D.A."/>
            <person name="Putnam N.H."/>
            <person name="Grigoriev I.V."/>
            <person name="Rokhsar D.S."/>
        </authorList>
    </citation>
    <scope>NUCLEOTIDE SEQUENCE</scope>
</reference>
<dbReference type="EnsemblMetazoa" id="HelroT177552">
    <property type="protein sequence ID" value="HelroP177552"/>
    <property type="gene ID" value="HelroG177552"/>
</dbReference>
<evidence type="ECO:0000313" key="2">
    <source>
        <dbReference type="EMBL" id="ESN97900.1"/>
    </source>
</evidence>
<dbReference type="RefSeq" id="XP_009023975.1">
    <property type="nucleotide sequence ID" value="XM_009025727.1"/>
</dbReference>
<dbReference type="PANTHER" id="PTHR46114:SF1">
    <property type="entry name" value="ZAD DOMAIN-CONTAINING PROTEIN"/>
    <property type="match status" value="1"/>
</dbReference>
<keyword evidence="4" id="KW-1185">Reference proteome</keyword>
<gene>
    <name evidence="3" type="primary">20206303</name>
    <name evidence="2" type="ORF">HELRODRAFT_177552</name>
</gene>
<proteinExistence type="predicted"/>
<evidence type="ECO:0000313" key="4">
    <source>
        <dbReference type="Proteomes" id="UP000015101"/>
    </source>
</evidence>
<name>T1FBV4_HELRO</name>
<organism evidence="3 4">
    <name type="scientific">Helobdella robusta</name>
    <name type="common">Californian leech</name>
    <dbReference type="NCBI Taxonomy" id="6412"/>
    <lineage>
        <taxon>Eukaryota</taxon>
        <taxon>Metazoa</taxon>
        <taxon>Spiralia</taxon>
        <taxon>Lophotrochozoa</taxon>
        <taxon>Annelida</taxon>
        <taxon>Clitellata</taxon>
        <taxon>Hirudinea</taxon>
        <taxon>Rhynchobdellida</taxon>
        <taxon>Glossiphoniidae</taxon>
        <taxon>Helobdella</taxon>
    </lineage>
</organism>
<dbReference type="EMBL" id="AMQM01006096">
    <property type="status" value="NOT_ANNOTATED_CDS"/>
    <property type="molecule type" value="Genomic_DNA"/>
</dbReference>
<protein>
    <submittedName>
        <fullName evidence="2 3">Uncharacterized protein</fullName>
    </submittedName>
</protein>